<dbReference type="InterPro" id="IPR050757">
    <property type="entry name" value="Collagen_mod_GT25"/>
</dbReference>
<protein>
    <recommendedName>
        <fullName evidence="1">PLOD1-3-like GT domain-containing protein</fullName>
    </recommendedName>
</protein>
<evidence type="ECO:0000313" key="2">
    <source>
        <dbReference type="EMBL" id="RXF70371.1"/>
    </source>
</evidence>
<organism evidence="2 3">
    <name type="scientific">Arcticibacter tournemirensis</name>
    <dbReference type="NCBI Taxonomy" id="699437"/>
    <lineage>
        <taxon>Bacteria</taxon>
        <taxon>Pseudomonadati</taxon>
        <taxon>Bacteroidota</taxon>
        <taxon>Sphingobacteriia</taxon>
        <taxon>Sphingobacteriales</taxon>
        <taxon>Sphingobacteriaceae</taxon>
        <taxon>Arcticibacter</taxon>
    </lineage>
</organism>
<dbReference type="PANTHER" id="PTHR10730:SF45">
    <property type="entry name" value="PROCOLLAGEN-LYSINE,2-OXOGLUTARATE 5-DIOXYGENASE"/>
    <property type="match status" value="1"/>
</dbReference>
<dbReference type="AlphaFoldDB" id="A0A4Q0MAT0"/>
<accession>A0A4Q0MAT0</accession>
<reference evidence="2 3" key="1">
    <citation type="submission" date="2018-12" db="EMBL/GenBank/DDBJ databases">
        <title>The Draft Genome Sequence of the Soil Bacterium Pedobacter tournemirensis R1.</title>
        <authorList>
            <person name="He J."/>
        </authorList>
    </citation>
    <scope>NUCLEOTIDE SEQUENCE [LARGE SCALE GENOMIC DNA]</scope>
    <source>
        <strain evidence="2 3">R1</strain>
    </source>
</reference>
<evidence type="ECO:0000259" key="1">
    <source>
        <dbReference type="Pfam" id="PF25342"/>
    </source>
</evidence>
<name>A0A4Q0MAT0_9SPHI</name>
<dbReference type="PANTHER" id="PTHR10730">
    <property type="entry name" value="PROCOLLAGEN-LYSINE,2-OXOGLUTARATE 5-DIOXYGENASE/GLYCOSYLTRANSFERASE 25 FAMILY MEMBER"/>
    <property type="match status" value="1"/>
</dbReference>
<feature type="domain" description="PLOD1-3-like GT" evidence="1">
    <location>
        <begin position="4"/>
        <end position="188"/>
    </location>
</feature>
<dbReference type="CDD" id="cd22997">
    <property type="entry name" value="GT_LH"/>
    <property type="match status" value="1"/>
</dbReference>
<gene>
    <name evidence="2" type="ORF">EKH83_06875</name>
</gene>
<dbReference type="RefSeq" id="WP_128768677.1">
    <property type="nucleotide sequence ID" value="NZ_RXOC01000004.1"/>
</dbReference>
<proteinExistence type="predicted"/>
<evidence type="ECO:0000313" key="3">
    <source>
        <dbReference type="Proteomes" id="UP000290848"/>
    </source>
</evidence>
<dbReference type="Proteomes" id="UP000290848">
    <property type="component" value="Unassembled WGS sequence"/>
</dbReference>
<comment type="caution">
    <text evidence="2">The sequence shown here is derived from an EMBL/GenBank/DDBJ whole genome shotgun (WGS) entry which is preliminary data.</text>
</comment>
<sequence length="275" mass="31582">MIIITCISDNQHPGYKLLSASCDYYGLKLKTLIHRSGWSSHRLKDVYVRMYLETLDPDEVVLFTDGYDALFVSDEEEILNNYRSFGMPVVFSTEINCYPQQALSAEYGVGKTKFQYLNSGGYIGTVSALLNLFDKFESVVSAAFSPGKDSFLWSNQFVWTKIYLHNREEICLDCRCSIFQTFVNRIDIFGNVAQDKETLFNEEISRMLDDFYIENDRLYNKITNSRPSHLHFNGLLSKSLVNSSFLNTLLPWRKPAHEAIVPLSAEISGRYSNNE</sequence>
<dbReference type="EMBL" id="RXOC01000004">
    <property type="protein sequence ID" value="RXF70371.1"/>
    <property type="molecule type" value="Genomic_DNA"/>
</dbReference>
<dbReference type="Pfam" id="PF25342">
    <property type="entry name" value="GT_PLOD"/>
    <property type="match status" value="1"/>
</dbReference>
<dbReference type="InterPro" id="IPR057589">
    <property type="entry name" value="GT_PLOD"/>
</dbReference>